<dbReference type="AlphaFoldDB" id="A0A328UGD7"/>
<keyword evidence="5" id="KW-1185">Reference proteome</keyword>
<dbReference type="InterPro" id="IPR016032">
    <property type="entry name" value="Sig_transdc_resp-reg_C-effctor"/>
</dbReference>
<evidence type="ECO:0000259" key="3">
    <source>
        <dbReference type="PROSITE" id="PS51755"/>
    </source>
</evidence>
<comment type="caution">
    <text evidence="4">The sequence shown here is derived from an EMBL/GenBank/DDBJ whole genome shotgun (WGS) entry which is preliminary data.</text>
</comment>
<dbReference type="RefSeq" id="WP_112331317.1">
    <property type="nucleotide sequence ID" value="NZ_QLYR01000001.1"/>
</dbReference>
<evidence type="ECO:0000256" key="2">
    <source>
        <dbReference type="PROSITE-ProRule" id="PRU01091"/>
    </source>
</evidence>
<organism evidence="4 5">
    <name type="scientific">Hydrogeniiclostridium mannosilyticum</name>
    <dbReference type="NCBI Taxonomy" id="2764322"/>
    <lineage>
        <taxon>Bacteria</taxon>
        <taxon>Bacillati</taxon>
        <taxon>Bacillota</taxon>
        <taxon>Clostridia</taxon>
        <taxon>Eubacteriales</taxon>
        <taxon>Acutalibacteraceae</taxon>
        <taxon>Hydrogeniiclostridium</taxon>
    </lineage>
</organism>
<name>A0A328UGD7_9FIRM</name>
<proteinExistence type="predicted"/>
<reference evidence="4 5" key="1">
    <citation type="submission" date="2018-06" db="EMBL/GenBank/DDBJ databases">
        <title>Noncontiguous genome sequence of Ruminococcaceae bacterium ASD2818.</title>
        <authorList>
            <person name="Chaplin A.V."/>
            <person name="Sokolova S.R."/>
            <person name="Kochetkova T.O."/>
            <person name="Goltsov A.Y."/>
            <person name="Trofimov D.Y."/>
            <person name="Efimov B.A."/>
        </authorList>
    </citation>
    <scope>NUCLEOTIDE SEQUENCE [LARGE SCALE GENOMIC DNA]</scope>
    <source>
        <strain evidence="4 5">ASD2818</strain>
    </source>
</reference>
<keyword evidence="1 2" id="KW-0238">DNA-binding</keyword>
<evidence type="ECO:0000313" key="4">
    <source>
        <dbReference type="EMBL" id="RAQ30121.1"/>
    </source>
</evidence>
<evidence type="ECO:0000313" key="5">
    <source>
        <dbReference type="Proteomes" id="UP000249377"/>
    </source>
</evidence>
<dbReference type="InterPro" id="IPR036388">
    <property type="entry name" value="WH-like_DNA-bd_sf"/>
</dbReference>
<sequence>MAKTKHPDMVFEFGSLRIDRPKREASISGNTIPLSQREFDILWLLASHAEEALPRDFLHNALWPHPDSEHGEEEVIACVLGLQEKIHVKSNPAVSCQIVSIDTPRGKGYILKNNVE</sequence>
<accession>A0A328UGD7</accession>
<dbReference type="InterPro" id="IPR001867">
    <property type="entry name" value="OmpR/PhoB-type_DNA-bd"/>
</dbReference>
<dbReference type="Proteomes" id="UP000249377">
    <property type="component" value="Unassembled WGS sequence"/>
</dbReference>
<dbReference type="SMART" id="SM00862">
    <property type="entry name" value="Trans_reg_C"/>
    <property type="match status" value="1"/>
</dbReference>
<protein>
    <recommendedName>
        <fullName evidence="3">OmpR/PhoB-type domain-containing protein</fullName>
    </recommendedName>
</protein>
<dbReference type="GO" id="GO:0003677">
    <property type="term" value="F:DNA binding"/>
    <property type="evidence" value="ECO:0007669"/>
    <property type="project" value="UniProtKB-UniRule"/>
</dbReference>
<gene>
    <name evidence="4" type="ORF">DPQ25_01010</name>
</gene>
<dbReference type="GO" id="GO:0006355">
    <property type="term" value="P:regulation of DNA-templated transcription"/>
    <property type="evidence" value="ECO:0007669"/>
    <property type="project" value="InterPro"/>
</dbReference>
<dbReference type="Gene3D" id="1.10.10.10">
    <property type="entry name" value="Winged helix-like DNA-binding domain superfamily/Winged helix DNA-binding domain"/>
    <property type="match status" value="1"/>
</dbReference>
<dbReference type="Pfam" id="PF00486">
    <property type="entry name" value="Trans_reg_C"/>
    <property type="match status" value="1"/>
</dbReference>
<dbReference type="EMBL" id="QLYR01000001">
    <property type="protein sequence ID" value="RAQ30121.1"/>
    <property type="molecule type" value="Genomic_DNA"/>
</dbReference>
<dbReference type="CDD" id="cd00383">
    <property type="entry name" value="trans_reg_C"/>
    <property type="match status" value="1"/>
</dbReference>
<evidence type="ECO:0000256" key="1">
    <source>
        <dbReference type="ARBA" id="ARBA00023125"/>
    </source>
</evidence>
<dbReference type="SUPFAM" id="SSF46894">
    <property type="entry name" value="C-terminal effector domain of the bipartite response regulators"/>
    <property type="match status" value="1"/>
</dbReference>
<feature type="DNA-binding region" description="OmpR/PhoB-type" evidence="2">
    <location>
        <begin position="8"/>
        <end position="113"/>
    </location>
</feature>
<dbReference type="PROSITE" id="PS51755">
    <property type="entry name" value="OMPR_PHOB"/>
    <property type="match status" value="1"/>
</dbReference>
<dbReference type="GO" id="GO:0000160">
    <property type="term" value="P:phosphorelay signal transduction system"/>
    <property type="evidence" value="ECO:0007669"/>
    <property type="project" value="InterPro"/>
</dbReference>
<feature type="domain" description="OmpR/PhoB-type" evidence="3">
    <location>
        <begin position="8"/>
        <end position="113"/>
    </location>
</feature>